<dbReference type="AlphaFoldDB" id="A0A081P1F5"/>
<dbReference type="RefSeq" id="WP_036685884.1">
    <property type="nucleotide sequence ID" value="NZ_JNVM01000016.1"/>
</dbReference>
<comment type="similarity">
    <text evidence="1">Belongs to the AHA1 family.</text>
</comment>
<protein>
    <submittedName>
        <fullName evidence="3">Polyketide cyclase</fullName>
    </submittedName>
</protein>
<dbReference type="Pfam" id="PF08327">
    <property type="entry name" value="AHSA1"/>
    <property type="match status" value="1"/>
</dbReference>
<evidence type="ECO:0000259" key="2">
    <source>
        <dbReference type="Pfam" id="PF08327"/>
    </source>
</evidence>
<accession>A0A081P1F5</accession>
<sequence>MENNTQNTLPEIRRTALLKAPIQKVWDAVATSDGIAAWFMPNDFQPILGYEFQLNAGPFGMSPCKVTELDPPNRLSFRWGKDWTIVFELTEKDGQTEFTLIHSGWDADKVTEFGQPHQAVRDTMDKGWVGIVQKLVTFVEG</sequence>
<dbReference type="SUPFAM" id="SSF55961">
    <property type="entry name" value="Bet v1-like"/>
    <property type="match status" value="1"/>
</dbReference>
<dbReference type="Proteomes" id="UP000028123">
    <property type="component" value="Unassembled WGS sequence"/>
</dbReference>
<evidence type="ECO:0000256" key="1">
    <source>
        <dbReference type="ARBA" id="ARBA00006817"/>
    </source>
</evidence>
<proteinExistence type="inferred from homology"/>
<comment type="caution">
    <text evidence="3">The sequence shown here is derived from an EMBL/GenBank/DDBJ whole genome shotgun (WGS) entry which is preliminary data.</text>
</comment>
<evidence type="ECO:0000313" key="4">
    <source>
        <dbReference type="Proteomes" id="UP000028123"/>
    </source>
</evidence>
<evidence type="ECO:0000313" key="3">
    <source>
        <dbReference type="EMBL" id="KEQ24528.1"/>
    </source>
</evidence>
<name>A0A081P1F5_9BACL</name>
<gene>
    <name evidence="3" type="ORF">ET33_09650</name>
</gene>
<dbReference type="Gene3D" id="3.30.530.20">
    <property type="match status" value="1"/>
</dbReference>
<dbReference type="CDD" id="cd07814">
    <property type="entry name" value="SRPBCC_CalC_Aha1-like"/>
    <property type="match status" value="1"/>
</dbReference>
<dbReference type="eggNOG" id="COG3832">
    <property type="taxonomic scope" value="Bacteria"/>
</dbReference>
<keyword evidence="4" id="KW-1185">Reference proteome</keyword>
<dbReference type="EMBL" id="JNVM01000016">
    <property type="protein sequence ID" value="KEQ24528.1"/>
    <property type="molecule type" value="Genomic_DNA"/>
</dbReference>
<dbReference type="OrthoDB" id="2355173at2"/>
<feature type="domain" description="Activator of Hsp90 ATPase homologue 1/2-like C-terminal" evidence="2">
    <location>
        <begin position="19"/>
        <end position="139"/>
    </location>
</feature>
<reference evidence="3 4" key="1">
    <citation type="submission" date="2014-06" db="EMBL/GenBank/DDBJ databases">
        <title>Draft genome sequence of Paenibacillus sp. MSt1.</title>
        <authorList>
            <person name="Aw Y.K."/>
            <person name="Ong K.S."/>
            <person name="Gan H.M."/>
            <person name="Lee S.M."/>
        </authorList>
    </citation>
    <scope>NUCLEOTIDE SEQUENCE [LARGE SCALE GENOMIC DNA]</scope>
    <source>
        <strain evidence="3 4">MSt1</strain>
    </source>
</reference>
<organism evidence="3 4">
    <name type="scientific">Paenibacillus tyrfis</name>
    <dbReference type="NCBI Taxonomy" id="1501230"/>
    <lineage>
        <taxon>Bacteria</taxon>
        <taxon>Bacillati</taxon>
        <taxon>Bacillota</taxon>
        <taxon>Bacilli</taxon>
        <taxon>Bacillales</taxon>
        <taxon>Paenibacillaceae</taxon>
        <taxon>Paenibacillus</taxon>
    </lineage>
</organism>
<dbReference type="InterPro" id="IPR023393">
    <property type="entry name" value="START-like_dom_sf"/>
</dbReference>
<dbReference type="InterPro" id="IPR013538">
    <property type="entry name" value="ASHA1/2-like_C"/>
</dbReference>